<evidence type="ECO:0000313" key="2">
    <source>
        <dbReference type="Proteomes" id="UP000029995"/>
    </source>
</evidence>
<protein>
    <submittedName>
        <fullName evidence="1">Uncharacterized protein</fullName>
    </submittedName>
</protein>
<organism evidence="1 2">
    <name type="scientific">Inquilinus limosus MP06</name>
    <dbReference type="NCBI Taxonomy" id="1398085"/>
    <lineage>
        <taxon>Bacteria</taxon>
        <taxon>Pseudomonadati</taxon>
        <taxon>Pseudomonadota</taxon>
        <taxon>Alphaproteobacteria</taxon>
        <taxon>Rhodospirillales</taxon>
        <taxon>Rhodospirillaceae</taxon>
        <taxon>Inquilinus</taxon>
    </lineage>
</organism>
<name>A0A0A0CY64_9PROT</name>
<accession>A0A0A0CY64</accession>
<sequence length="61" mass="6471">MPGSDPDRAAALLAPVAAARQAVIYQGFLDRIEPAERVYHRPDPAEWLARTAAILGGSVDG</sequence>
<comment type="caution">
    <text evidence="1">The sequence shown here is derived from an EMBL/GenBank/DDBJ whole genome shotgun (WGS) entry which is preliminary data.</text>
</comment>
<reference evidence="1 2" key="1">
    <citation type="submission" date="2014-01" db="EMBL/GenBank/DDBJ databases">
        <title>Genome sequence determination for a cystic fibrosis isolate, Inquilinus limosus.</title>
        <authorList>
            <person name="Pino M."/>
            <person name="Di Conza J."/>
            <person name="Gutkind G."/>
        </authorList>
    </citation>
    <scope>NUCLEOTIDE SEQUENCE [LARGE SCALE GENOMIC DNA]</scope>
    <source>
        <strain evidence="1 2">MP06</strain>
    </source>
</reference>
<dbReference type="AlphaFoldDB" id="A0A0A0CY64"/>
<dbReference type="Proteomes" id="UP000029995">
    <property type="component" value="Unassembled WGS sequence"/>
</dbReference>
<gene>
    <name evidence="1" type="ORF">P409_27485</name>
</gene>
<proteinExistence type="predicted"/>
<dbReference type="EMBL" id="JANX01000522">
    <property type="protein sequence ID" value="KGM31386.1"/>
    <property type="molecule type" value="Genomic_DNA"/>
</dbReference>
<evidence type="ECO:0000313" key="1">
    <source>
        <dbReference type="EMBL" id="KGM31386.1"/>
    </source>
</evidence>